<evidence type="ECO:0000313" key="2">
    <source>
        <dbReference type="EMBL" id="OAA90975.1"/>
    </source>
</evidence>
<dbReference type="Proteomes" id="UP000093694">
    <property type="component" value="Unassembled WGS sequence"/>
</dbReference>
<comment type="caution">
    <text evidence="2">The sequence shown here is derived from an EMBL/GenBank/DDBJ whole genome shotgun (WGS) entry which is preliminary data.</text>
</comment>
<dbReference type="AlphaFoldDB" id="A0A162J6E7"/>
<reference evidence="3 5" key="2">
    <citation type="journal article" date="2016" name="Front. Microbiol.">
        <title>Industrial Acetogenic Biocatalysts: A Comparative Metabolic and Genomic Analysis.</title>
        <authorList>
            <person name="Bengelsdorf F."/>
            <person name="Poehlein A."/>
            <person name="Sonja S."/>
            <person name="Erz C."/>
            <person name="Hummel T."/>
            <person name="Hoffmeister S."/>
            <person name="Daniel R."/>
            <person name="Durre P."/>
        </authorList>
    </citation>
    <scope>NUCLEOTIDE SEQUENCE [LARGE SCALE GENOMIC DNA]</scope>
    <source>
        <strain evidence="3 5">PTA-10522</strain>
    </source>
</reference>
<protein>
    <submittedName>
        <fullName evidence="2">Uncharacterized protein</fullName>
    </submittedName>
</protein>
<name>A0A162J6E7_9CLOT</name>
<gene>
    <name evidence="3" type="ORF">CLCOS_06090</name>
    <name evidence="2" type="ORF">WX73_01886</name>
</gene>
<dbReference type="PATRIC" id="fig|1705578.3.peg.2140"/>
<evidence type="ECO:0000313" key="3">
    <source>
        <dbReference type="EMBL" id="OBR97016.1"/>
    </source>
</evidence>
<organism evidence="2 4">
    <name type="scientific">Clostridium coskatii</name>
    <dbReference type="NCBI Taxonomy" id="1705578"/>
    <lineage>
        <taxon>Bacteria</taxon>
        <taxon>Bacillati</taxon>
        <taxon>Bacillota</taxon>
        <taxon>Clostridia</taxon>
        <taxon>Eubacteriales</taxon>
        <taxon>Clostridiaceae</taxon>
        <taxon>Clostridium</taxon>
    </lineage>
</organism>
<keyword evidence="5" id="KW-1185">Reference proteome</keyword>
<evidence type="ECO:0000256" key="1">
    <source>
        <dbReference type="SAM" id="Phobius"/>
    </source>
</evidence>
<evidence type="ECO:0000313" key="4">
    <source>
        <dbReference type="Proteomes" id="UP000077384"/>
    </source>
</evidence>
<proteinExistence type="predicted"/>
<dbReference type="RefSeq" id="WP_242866975.1">
    <property type="nucleotide sequence ID" value="NZ_LITQ01000028.1"/>
</dbReference>
<keyword evidence="1" id="KW-0812">Transmembrane</keyword>
<keyword evidence="1" id="KW-0472">Membrane</keyword>
<keyword evidence="1" id="KW-1133">Transmembrane helix</keyword>
<accession>A0A162J6E7</accession>
<reference evidence="2 4" key="1">
    <citation type="journal article" date="2015" name="Biotechnol. Bioeng.">
        <title>Genome sequence and phenotypic characterization of Caulobacter segnis.</title>
        <authorList>
            <person name="Patel S."/>
            <person name="Fletcher B."/>
            <person name="Scott D.C."/>
            <person name="Ely B."/>
        </authorList>
    </citation>
    <scope>NUCLEOTIDE SEQUENCE [LARGE SCALE GENOMIC DNA]</scope>
    <source>
        <strain evidence="2 4">PS02</strain>
    </source>
</reference>
<feature type="transmembrane region" description="Helical" evidence="1">
    <location>
        <begin position="51"/>
        <end position="68"/>
    </location>
</feature>
<sequence>MLKTNRHEDFRSGSFKTIKRKKKKFKKVNESFKSKTLSLSIEDKWLKRKDVAILASILLIIILAIVKIHKPTYNYKTIYLEKKVSTLKEAIKLTDTQALKIDKKVNIAPGIKATNLMRMIFYMIKAS</sequence>
<dbReference type="EMBL" id="LROR01000029">
    <property type="protein sequence ID" value="OBR97016.1"/>
    <property type="molecule type" value="Genomic_DNA"/>
</dbReference>
<dbReference type="EMBL" id="LITQ01000028">
    <property type="protein sequence ID" value="OAA90975.1"/>
    <property type="molecule type" value="Genomic_DNA"/>
</dbReference>
<evidence type="ECO:0000313" key="5">
    <source>
        <dbReference type="Proteomes" id="UP000093694"/>
    </source>
</evidence>
<dbReference type="Proteomes" id="UP000077384">
    <property type="component" value="Unassembled WGS sequence"/>
</dbReference>